<organism evidence="2 3">
    <name type="scientific">Pseudoroseomonas ludipueritiae</name>
    <dbReference type="NCBI Taxonomy" id="198093"/>
    <lineage>
        <taxon>Bacteria</taxon>
        <taxon>Pseudomonadati</taxon>
        <taxon>Pseudomonadota</taxon>
        <taxon>Alphaproteobacteria</taxon>
        <taxon>Acetobacterales</taxon>
        <taxon>Acetobacteraceae</taxon>
        <taxon>Pseudoroseomonas</taxon>
    </lineage>
</organism>
<evidence type="ECO:0000313" key="3">
    <source>
        <dbReference type="Proteomes" id="UP000603940"/>
    </source>
</evidence>
<evidence type="ECO:0000256" key="1">
    <source>
        <dbReference type="SAM" id="MobiDB-lite"/>
    </source>
</evidence>
<comment type="caution">
    <text evidence="2">The sequence shown here is derived from an EMBL/GenBank/DDBJ whole genome shotgun (WGS) entry which is preliminary data.</text>
</comment>
<evidence type="ECO:0000313" key="2">
    <source>
        <dbReference type="EMBL" id="MBC9175673.1"/>
    </source>
</evidence>
<proteinExistence type="predicted"/>
<feature type="region of interest" description="Disordered" evidence="1">
    <location>
        <begin position="1"/>
        <end position="21"/>
    </location>
</feature>
<dbReference type="EMBL" id="JACTUZ010000003">
    <property type="protein sequence ID" value="MBC9175673.1"/>
    <property type="molecule type" value="Genomic_DNA"/>
</dbReference>
<sequence>MASLLHHWPAAAQPRRHSDPNPDATLEIELVHVGLLVLGGSFGGGRLHFRGKDYAVKISGIEVGSLGLASVSASGEIFGLKRLEDFPGNYQEEPTASAPEGSSGPHPLRLRNAAGVLLRLRSQHEGALLRIAPAGLDAAFQD</sequence>
<name>A0ABR7R1R2_9PROT</name>
<accession>A0ABR7R1R2</accession>
<dbReference type="RefSeq" id="WP_187776842.1">
    <property type="nucleotide sequence ID" value="NZ_JACTUZ010000003.1"/>
</dbReference>
<gene>
    <name evidence="2" type="ORF">IBL25_01770</name>
</gene>
<dbReference type="Proteomes" id="UP000603940">
    <property type="component" value="Unassembled WGS sequence"/>
</dbReference>
<protein>
    <submittedName>
        <fullName evidence="2">DUF1134 domain-containing protein</fullName>
    </submittedName>
</protein>
<keyword evidence="3" id="KW-1185">Reference proteome</keyword>
<reference evidence="2 3" key="1">
    <citation type="journal article" date="2009" name="Int. J. Syst. Evol. Microbiol.">
        <title>Transfer of Teichococcus ludipueritiae and Muricoccus roseus to the genus Roseomonas, as Roseomonas ludipueritiae comb. nov. and Roseomonas rosea comb. nov., respectively, and emended description of the genus Roseomonas.</title>
        <authorList>
            <person name="Sanchez-Porro C."/>
            <person name="Gallego V."/>
            <person name="Busse H.J."/>
            <person name="Kampfer P."/>
            <person name="Ventosa A."/>
        </authorList>
    </citation>
    <scope>NUCLEOTIDE SEQUENCE [LARGE SCALE GENOMIC DNA]</scope>
    <source>
        <strain evidence="2 3">DSM 14915</strain>
    </source>
</reference>